<dbReference type="Proteomes" id="UP000249746">
    <property type="component" value="Unassembled WGS sequence"/>
</dbReference>
<dbReference type="EMBL" id="NBIU01000023">
    <property type="protein sequence ID" value="PZT47731.1"/>
    <property type="molecule type" value="Genomic_DNA"/>
</dbReference>
<sequence length="195" mass="22340">MKAKIAIMHLRSKLRDTDLKNPRFSNAELLSALENSQNKLICEFENNICHFVFKDNQRLLLPFSALGLIEAKLNGATLDFKPHSVIIKGEKGKYLYALNPKEYKLSTSYQGTLELYVNCASILEKEEDTIFLDGMFLNALLYGALILILQVETSVNTFEKISFYENLYKKECAFLRSLTNKQREKSAILTPFIKV</sequence>
<accession>A0A2W6MUV4</accession>
<organism evidence="1 2">
    <name type="scientific">Helicobacter valdiviensis</name>
    <dbReference type="NCBI Taxonomy" id="1458358"/>
    <lineage>
        <taxon>Bacteria</taxon>
        <taxon>Pseudomonadati</taxon>
        <taxon>Campylobacterota</taxon>
        <taxon>Epsilonproteobacteria</taxon>
        <taxon>Campylobacterales</taxon>
        <taxon>Helicobacteraceae</taxon>
        <taxon>Helicobacter</taxon>
    </lineage>
</organism>
<evidence type="ECO:0000313" key="1">
    <source>
        <dbReference type="EMBL" id="PZT47731.1"/>
    </source>
</evidence>
<keyword evidence="2" id="KW-1185">Reference proteome</keyword>
<comment type="caution">
    <text evidence="1">The sequence shown here is derived from an EMBL/GenBank/DDBJ whole genome shotgun (WGS) entry which is preliminary data.</text>
</comment>
<proteinExistence type="predicted"/>
<dbReference type="AlphaFoldDB" id="A0A2W6MUV4"/>
<dbReference type="RefSeq" id="WP_111230221.1">
    <property type="nucleotide sequence ID" value="NZ_NBIU01000023.1"/>
</dbReference>
<gene>
    <name evidence="1" type="ORF">B6S12_07670</name>
</gene>
<name>A0A2W6MUV4_9HELI</name>
<evidence type="ECO:0000313" key="2">
    <source>
        <dbReference type="Proteomes" id="UP000249746"/>
    </source>
</evidence>
<reference evidence="1 2" key="1">
    <citation type="submission" date="2017-03" db="EMBL/GenBank/DDBJ databases">
        <title>Genomic and clinical evidence uncovers the enterohepatic species Helicobacter valdiviensis as a potential human intestinal pathogen.</title>
        <authorList>
            <person name="Fresia P."/>
            <person name="Jara R."/>
            <person name="Sierra R."/>
            <person name="Ferres I."/>
            <person name="Greif G."/>
            <person name="Iraola G."/>
            <person name="Collado L."/>
        </authorList>
    </citation>
    <scope>NUCLEOTIDE SEQUENCE [LARGE SCALE GENOMIC DNA]</scope>
    <source>
        <strain evidence="1 2">WBE14</strain>
    </source>
</reference>
<dbReference type="OrthoDB" id="5322718at2"/>
<protein>
    <submittedName>
        <fullName evidence="1">Uncharacterized protein</fullName>
    </submittedName>
</protein>